<proteinExistence type="predicted"/>
<name>A0A177CGJ8_9PLEO</name>
<dbReference type="InterPro" id="IPR029068">
    <property type="entry name" value="Glyas_Bleomycin-R_OHBP_Dase"/>
</dbReference>
<dbReference type="InParanoid" id="A0A177CGJ8"/>
<reference evidence="2 3" key="1">
    <citation type="submission" date="2016-05" db="EMBL/GenBank/DDBJ databases">
        <title>Comparative analysis of secretome profiles of manganese(II)-oxidizing ascomycete fungi.</title>
        <authorList>
            <consortium name="DOE Joint Genome Institute"/>
            <person name="Zeiner C.A."/>
            <person name="Purvine S.O."/>
            <person name="Zink E.M."/>
            <person name="Wu S."/>
            <person name="Pasa-Tolic L."/>
            <person name="Chaput D.L."/>
            <person name="Haridas S."/>
            <person name="Grigoriev I.V."/>
            <person name="Santelli C.M."/>
            <person name="Hansel C.M."/>
        </authorList>
    </citation>
    <scope>NUCLEOTIDE SEQUENCE [LARGE SCALE GENOMIC DNA]</scope>
    <source>
        <strain evidence="2 3">AP3s5-JAC2a</strain>
    </source>
</reference>
<dbReference type="GeneID" id="28760010"/>
<dbReference type="InterPro" id="IPR004360">
    <property type="entry name" value="Glyas_Fos-R_dOase_dom"/>
</dbReference>
<dbReference type="PANTHER" id="PTHR35006">
    <property type="entry name" value="GLYOXALASE FAMILY PROTEIN (AFU_ORTHOLOGUE AFUA_5G14830)"/>
    <property type="match status" value="1"/>
</dbReference>
<evidence type="ECO:0000313" key="2">
    <source>
        <dbReference type="EMBL" id="OAG05958.1"/>
    </source>
</evidence>
<gene>
    <name evidence="2" type="ORF">CC84DRAFT_1145718</name>
</gene>
<dbReference type="OrthoDB" id="10249419at2759"/>
<protein>
    <submittedName>
        <fullName evidence="2">Glyoxalase/bleomycin resistance protein/dioxygenase</fullName>
    </submittedName>
</protein>
<dbReference type="EMBL" id="KV441552">
    <property type="protein sequence ID" value="OAG05958.1"/>
    <property type="molecule type" value="Genomic_DNA"/>
</dbReference>
<dbReference type="PROSITE" id="PS51819">
    <property type="entry name" value="VOC"/>
    <property type="match status" value="1"/>
</dbReference>
<dbReference type="Gene3D" id="3.10.180.10">
    <property type="entry name" value="2,3-Dihydroxybiphenyl 1,2-Dioxygenase, domain 1"/>
    <property type="match status" value="1"/>
</dbReference>
<organism evidence="2 3">
    <name type="scientific">Paraphaeosphaeria sporulosa</name>
    <dbReference type="NCBI Taxonomy" id="1460663"/>
    <lineage>
        <taxon>Eukaryota</taxon>
        <taxon>Fungi</taxon>
        <taxon>Dikarya</taxon>
        <taxon>Ascomycota</taxon>
        <taxon>Pezizomycotina</taxon>
        <taxon>Dothideomycetes</taxon>
        <taxon>Pleosporomycetidae</taxon>
        <taxon>Pleosporales</taxon>
        <taxon>Massarineae</taxon>
        <taxon>Didymosphaeriaceae</taxon>
        <taxon>Paraphaeosphaeria</taxon>
    </lineage>
</organism>
<dbReference type="InterPro" id="IPR037523">
    <property type="entry name" value="VOC_core"/>
</dbReference>
<dbReference type="STRING" id="1460663.A0A177CGJ8"/>
<dbReference type="PANTHER" id="PTHR35006:SF2">
    <property type="entry name" value="GLYOXALASE FAMILY PROTEIN (AFU_ORTHOLOGUE AFUA_5G14830)"/>
    <property type="match status" value="1"/>
</dbReference>
<dbReference type="RefSeq" id="XP_018036323.1">
    <property type="nucleotide sequence ID" value="XM_018176524.1"/>
</dbReference>
<feature type="domain" description="VOC" evidence="1">
    <location>
        <begin position="1"/>
        <end position="125"/>
    </location>
</feature>
<keyword evidence="3" id="KW-1185">Reference proteome</keyword>
<keyword evidence="2" id="KW-0560">Oxidoreductase</keyword>
<dbReference type="Pfam" id="PF00903">
    <property type="entry name" value="Glyoxalase"/>
    <property type="match status" value="1"/>
</dbReference>
<dbReference type="GO" id="GO:0051213">
    <property type="term" value="F:dioxygenase activity"/>
    <property type="evidence" value="ECO:0007669"/>
    <property type="project" value="UniProtKB-KW"/>
</dbReference>
<dbReference type="AlphaFoldDB" id="A0A177CGJ8"/>
<dbReference type="Proteomes" id="UP000077069">
    <property type="component" value="Unassembled WGS sequence"/>
</dbReference>
<sequence length="128" mass="13781">MLDHFTFNVPAAQYDAIVAWYLAALAPLNYTKQFDYPGHACGLGTSPSSAVFWIGVAKDGAAAAHGFHLAFKAEDHETVDRFYKAAVEAGGKDNGTPGPREMYGPNYYGAFVLDPLGNNIEVVDKTAH</sequence>
<keyword evidence="2" id="KW-0223">Dioxygenase</keyword>
<dbReference type="SUPFAM" id="SSF54593">
    <property type="entry name" value="Glyoxalase/Bleomycin resistance protein/Dihydroxybiphenyl dioxygenase"/>
    <property type="match status" value="1"/>
</dbReference>
<evidence type="ECO:0000313" key="3">
    <source>
        <dbReference type="Proteomes" id="UP000077069"/>
    </source>
</evidence>
<accession>A0A177CGJ8</accession>
<evidence type="ECO:0000259" key="1">
    <source>
        <dbReference type="PROSITE" id="PS51819"/>
    </source>
</evidence>
<dbReference type="CDD" id="cd07262">
    <property type="entry name" value="VOC_like"/>
    <property type="match status" value="1"/>
</dbReference>